<evidence type="ECO:0000313" key="3">
    <source>
        <dbReference type="EMBL" id="PWR14734.1"/>
    </source>
</evidence>
<organism evidence="3 4">
    <name type="scientific">Micromonospora sicca</name>
    <dbReference type="NCBI Taxonomy" id="2202420"/>
    <lineage>
        <taxon>Bacteria</taxon>
        <taxon>Bacillati</taxon>
        <taxon>Actinomycetota</taxon>
        <taxon>Actinomycetes</taxon>
        <taxon>Micromonosporales</taxon>
        <taxon>Micromonosporaceae</taxon>
        <taxon>Micromonospora</taxon>
    </lineage>
</organism>
<feature type="region of interest" description="Disordered" evidence="1">
    <location>
        <begin position="66"/>
        <end position="95"/>
    </location>
</feature>
<dbReference type="OrthoDB" id="9815497at2"/>
<dbReference type="InterPro" id="IPR003777">
    <property type="entry name" value="XdhC_CoxI"/>
</dbReference>
<evidence type="ECO:0000256" key="1">
    <source>
        <dbReference type="SAM" id="MobiDB-lite"/>
    </source>
</evidence>
<dbReference type="Pfam" id="PF02625">
    <property type="entry name" value="XdhC_CoxI"/>
    <property type="match status" value="1"/>
</dbReference>
<name>A0A317DK54_9ACTN</name>
<evidence type="ECO:0000259" key="2">
    <source>
        <dbReference type="Pfam" id="PF02625"/>
    </source>
</evidence>
<dbReference type="EMBL" id="QGKS01000218">
    <property type="protein sequence ID" value="PWR14734.1"/>
    <property type="molecule type" value="Genomic_DNA"/>
</dbReference>
<proteinExistence type="predicted"/>
<comment type="caution">
    <text evidence="3">The sequence shown here is derived from an EMBL/GenBank/DDBJ whole genome shotgun (WGS) entry which is preliminary data.</text>
</comment>
<dbReference type="Proteomes" id="UP000246050">
    <property type="component" value="Unassembled WGS sequence"/>
</dbReference>
<reference evidence="3 4" key="1">
    <citation type="submission" date="2018-05" db="EMBL/GenBank/DDBJ databases">
        <title>Micromonosporas from Atacama Desert.</title>
        <authorList>
            <person name="Carro L."/>
            <person name="Golinska P."/>
            <person name="Klenk H.-P."/>
            <person name="Goodfellow M."/>
        </authorList>
    </citation>
    <scope>NUCLEOTIDE SEQUENCE [LARGE SCALE GENOMIC DNA]</scope>
    <source>
        <strain evidence="3 4">4G51</strain>
    </source>
</reference>
<gene>
    <name evidence="3" type="ORF">DKT69_14860</name>
</gene>
<evidence type="ECO:0000313" key="4">
    <source>
        <dbReference type="Proteomes" id="UP000246050"/>
    </source>
</evidence>
<feature type="compositionally biased region" description="Basic residues" evidence="1">
    <location>
        <begin position="71"/>
        <end position="80"/>
    </location>
</feature>
<feature type="domain" description="XdhC- CoxI" evidence="2">
    <location>
        <begin position="11"/>
        <end position="71"/>
    </location>
</feature>
<sequence length="95" mass="9682">MDDVLAAARDWRRRGVPFGLAPVASSTAGGLTAPGDLLAVDPSGDVRGGIPAGCVESAVLDAARRNGGTGRARHGLHGPIHRAPDRARRPAGSLR</sequence>
<dbReference type="AlphaFoldDB" id="A0A317DK54"/>
<dbReference type="RefSeq" id="WP_109802146.1">
    <property type="nucleotide sequence ID" value="NZ_QGKS01000218.1"/>
</dbReference>
<protein>
    <recommendedName>
        <fullName evidence="2">XdhC- CoxI domain-containing protein</fullName>
    </recommendedName>
</protein>
<accession>A0A317DK54</accession>